<gene>
    <name evidence="2" type="ORF">HXO65_00975</name>
</gene>
<sequence>MLLANSSEADSSGYVYAYPIQVRALLASTADAILHIANDASMQSGRTEYFSDRQGWTSVFYPEDRYEQLELLTWWFGEQKERFHKEAQQAREYVAFRTSENEDGDGMVVRGIRKRELNPAPFENGDIKRDYQKREDSIEALTAISHEEAMDLIAGIPIEGYWMHNPIRKALTLDWDYVSTASAVQLSAPNKEDGTKYVLTLEVSGEWVHPQFDNCIDSTDVTLRARFDEQRALCESSALRTTPDDTELSFVLDQPTTNALLRELAVKRGISIACERKLLELDERNGYDVPLNERDISYEEYLRMGLEDFFKLLDNAELSTETLEPLDKDATKSVTEDVPPTIPYTEAPATATGGSDSEELAEWERELLDDPVDPRREIAETVAKVSAVHPGLDTQRVEDVNELVESPKPSKWAFEEVLSWLRDYVEPGYPVIFKGDAEIYIVENMVAYLQRPEGETGIYGLQEDELADGTSILTCTSEDEAMKVTVDHNLGCIALSFSRYTRRGNTWKSSWHEKNKEQAFEWFVADVVASKEPVLYFVAGSDNKTRKFLVDGRELLATSLTPADILYIARQRGITMPTMVVEKALPGQRGLLVRTNITK</sequence>
<dbReference type="Proteomes" id="UP000785653">
    <property type="component" value="Unassembled WGS sequence"/>
</dbReference>
<accession>A0A930Q3D7</accession>
<dbReference type="EMBL" id="JABZXS010000004">
    <property type="protein sequence ID" value="MBF1672772.1"/>
    <property type="molecule type" value="Genomic_DNA"/>
</dbReference>
<protein>
    <submittedName>
        <fullName evidence="2">Uncharacterized protein</fullName>
    </submittedName>
</protein>
<reference evidence="2" key="1">
    <citation type="submission" date="2020-04" db="EMBL/GenBank/DDBJ databases">
        <title>Deep metagenomics examines the oral microbiome during advanced dental caries in children, revealing novel taxa and co-occurrences with host molecules.</title>
        <authorList>
            <person name="Baker J.L."/>
            <person name="Morton J.T."/>
            <person name="Dinis M."/>
            <person name="Alvarez R."/>
            <person name="Tran N.C."/>
            <person name="Knight R."/>
            <person name="Edlund A."/>
        </authorList>
    </citation>
    <scope>NUCLEOTIDE SEQUENCE</scope>
    <source>
        <strain evidence="2">JCVI_47_bin.3</strain>
    </source>
</reference>
<name>A0A930Q3D7_9MICC</name>
<organism evidence="2 3">
    <name type="scientific">Rothia mucilaginosa</name>
    <dbReference type="NCBI Taxonomy" id="43675"/>
    <lineage>
        <taxon>Bacteria</taxon>
        <taxon>Bacillati</taxon>
        <taxon>Actinomycetota</taxon>
        <taxon>Actinomycetes</taxon>
        <taxon>Micrococcales</taxon>
        <taxon>Micrococcaceae</taxon>
        <taxon>Rothia</taxon>
    </lineage>
</organism>
<evidence type="ECO:0000313" key="3">
    <source>
        <dbReference type="Proteomes" id="UP000785653"/>
    </source>
</evidence>
<comment type="caution">
    <text evidence="2">The sequence shown here is derived from an EMBL/GenBank/DDBJ whole genome shotgun (WGS) entry which is preliminary data.</text>
</comment>
<proteinExistence type="predicted"/>
<evidence type="ECO:0000313" key="2">
    <source>
        <dbReference type="EMBL" id="MBF1672772.1"/>
    </source>
</evidence>
<evidence type="ECO:0000256" key="1">
    <source>
        <dbReference type="SAM" id="MobiDB-lite"/>
    </source>
</evidence>
<dbReference type="AlphaFoldDB" id="A0A930Q3D7"/>
<feature type="region of interest" description="Disordered" evidence="1">
    <location>
        <begin position="327"/>
        <end position="361"/>
    </location>
</feature>